<feature type="non-terminal residue" evidence="2">
    <location>
        <position position="1"/>
    </location>
</feature>
<sequence>NSLNTISNPNNAASTSRTFSAGGPSSPYPDIFISDDTLLHVDQDDSQIHDLEVLMEPKKVAQALDDESWVKAKQDELLQFSLQKVWRLVDLPYRKKAIGTKWVYRNKKD</sequence>
<accession>A0A699TT27</accession>
<evidence type="ECO:0000256" key="1">
    <source>
        <dbReference type="SAM" id="MobiDB-lite"/>
    </source>
</evidence>
<feature type="compositionally biased region" description="Polar residues" evidence="1">
    <location>
        <begin position="1"/>
        <end position="19"/>
    </location>
</feature>
<comment type="caution">
    <text evidence="2">The sequence shown here is derived from an EMBL/GenBank/DDBJ whole genome shotgun (WGS) entry which is preliminary data.</text>
</comment>
<feature type="region of interest" description="Disordered" evidence="1">
    <location>
        <begin position="1"/>
        <end position="23"/>
    </location>
</feature>
<gene>
    <name evidence="2" type="ORF">Tci_884919</name>
</gene>
<reference evidence="2" key="1">
    <citation type="journal article" date="2019" name="Sci. Rep.">
        <title>Draft genome of Tanacetum cinerariifolium, the natural source of mosquito coil.</title>
        <authorList>
            <person name="Yamashiro T."/>
            <person name="Shiraishi A."/>
            <person name="Satake H."/>
            <person name="Nakayama K."/>
        </authorList>
    </citation>
    <scope>NUCLEOTIDE SEQUENCE</scope>
</reference>
<evidence type="ECO:0000313" key="2">
    <source>
        <dbReference type="EMBL" id="GFD12950.1"/>
    </source>
</evidence>
<organism evidence="2">
    <name type="scientific">Tanacetum cinerariifolium</name>
    <name type="common">Dalmatian daisy</name>
    <name type="synonym">Chrysanthemum cinerariifolium</name>
    <dbReference type="NCBI Taxonomy" id="118510"/>
    <lineage>
        <taxon>Eukaryota</taxon>
        <taxon>Viridiplantae</taxon>
        <taxon>Streptophyta</taxon>
        <taxon>Embryophyta</taxon>
        <taxon>Tracheophyta</taxon>
        <taxon>Spermatophyta</taxon>
        <taxon>Magnoliopsida</taxon>
        <taxon>eudicotyledons</taxon>
        <taxon>Gunneridae</taxon>
        <taxon>Pentapetalae</taxon>
        <taxon>asterids</taxon>
        <taxon>campanulids</taxon>
        <taxon>Asterales</taxon>
        <taxon>Asteraceae</taxon>
        <taxon>Asteroideae</taxon>
        <taxon>Anthemideae</taxon>
        <taxon>Anthemidinae</taxon>
        <taxon>Tanacetum</taxon>
    </lineage>
</organism>
<dbReference type="EMBL" id="BKCJ011269151">
    <property type="protein sequence ID" value="GFD12950.1"/>
    <property type="molecule type" value="Genomic_DNA"/>
</dbReference>
<protein>
    <submittedName>
        <fullName evidence="2">Putative ribonuclease H-like domain-containing protein</fullName>
    </submittedName>
</protein>
<name>A0A699TT27_TANCI</name>
<proteinExistence type="predicted"/>
<dbReference type="AlphaFoldDB" id="A0A699TT27"/>
<feature type="non-terminal residue" evidence="2">
    <location>
        <position position="109"/>
    </location>
</feature>